<accession>A0ACD2ZYB7</accession>
<organism evidence="1 2">
    <name type="scientific">Pluteus cervinus</name>
    <dbReference type="NCBI Taxonomy" id="181527"/>
    <lineage>
        <taxon>Eukaryota</taxon>
        <taxon>Fungi</taxon>
        <taxon>Dikarya</taxon>
        <taxon>Basidiomycota</taxon>
        <taxon>Agaricomycotina</taxon>
        <taxon>Agaricomycetes</taxon>
        <taxon>Agaricomycetidae</taxon>
        <taxon>Agaricales</taxon>
        <taxon>Pluteineae</taxon>
        <taxon>Pluteaceae</taxon>
        <taxon>Pluteus</taxon>
    </lineage>
</organism>
<reference evidence="1 2" key="1">
    <citation type="journal article" date="2019" name="Nat. Ecol. Evol.">
        <title>Megaphylogeny resolves global patterns of mushroom evolution.</title>
        <authorList>
            <person name="Varga T."/>
            <person name="Krizsan K."/>
            <person name="Foldi C."/>
            <person name="Dima B."/>
            <person name="Sanchez-Garcia M."/>
            <person name="Sanchez-Ramirez S."/>
            <person name="Szollosi G.J."/>
            <person name="Szarkandi J.G."/>
            <person name="Papp V."/>
            <person name="Albert L."/>
            <person name="Andreopoulos W."/>
            <person name="Angelini C."/>
            <person name="Antonin V."/>
            <person name="Barry K.W."/>
            <person name="Bougher N.L."/>
            <person name="Buchanan P."/>
            <person name="Buyck B."/>
            <person name="Bense V."/>
            <person name="Catcheside P."/>
            <person name="Chovatia M."/>
            <person name="Cooper J."/>
            <person name="Damon W."/>
            <person name="Desjardin D."/>
            <person name="Finy P."/>
            <person name="Geml J."/>
            <person name="Haridas S."/>
            <person name="Hughes K."/>
            <person name="Justo A."/>
            <person name="Karasinski D."/>
            <person name="Kautmanova I."/>
            <person name="Kiss B."/>
            <person name="Kocsube S."/>
            <person name="Kotiranta H."/>
            <person name="LaButti K.M."/>
            <person name="Lechner B.E."/>
            <person name="Liimatainen K."/>
            <person name="Lipzen A."/>
            <person name="Lukacs Z."/>
            <person name="Mihaltcheva S."/>
            <person name="Morgado L.N."/>
            <person name="Niskanen T."/>
            <person name="Noordeloos M.E."/>
            <person name="Ohm R.A."/>
            <person name="Ortiz-Santana B."/>
            <person name="Ovrebo C."/>
            <person name="Racz N."/>
            <person name="Riley R."/>
            <person name="Savchenko A."/>
            <person name="Shiryaev A."/>
            <person name="Soop K."/>
            <person name="Spirin V."/>
            <person name="Szebenyi C."/>
            <person name="Tomsovsky M."/>
            <person name="Tulloss R.E."/>
            <person name="Uehling J."/>
            <person name="Grigoriev I.V."/>
            <person name="Vagvolgyi C."/>
            <person name="Papp T."/>
            <person name="Martin F.M."/>
            <person name="Miettinen O."/>
            <person name="Hibbett D.S."/>
            <person name="Nagy L.G."/>
        </authorList>
    </citation>
    <scope>NUCLEOTIDE SEQUENCE [LARGE SCALE GENOMIC DNA]</scope>
    <source>
        <strain evidence="1 2">NL-1719</strain>
    </source>
</reference>
<dbReference type="Proteomes" id="UP000308600">
    <property type="component" value="Unassembled WGS sequence"/>
</dbReference>
<evidence type="ECO:0000313" key="1">
    <source>
        <dbReference type="EMBL" id="TFK58455.1"/>
    </source>
</evidence>
<protein>
    <submittedName>
        <fullName evidence="1">Uncharacterized protein</fullName>
    </submittedName>
</protein>
<name>A0ACD2ZYB7_9AGAR</name>
<sequence length="273" mass="31305">MVYFRNHDDEDTEIHRVLYKNVLELGTILRELSQRVTQLIKDAPAPEAFSEARHRLNAMQSLFVDVICHTNFKLNKFSAVFMNGTPERPVMFESGKELNHCLYGPTKICFEMFTSFTTEYIIECVKAIFAGILNLAMICQSSSDAEQLILEGLRLSLMIEKQRPVSEKASQVIGLTSYLWMHPQRWVLEPPADFPARTSDEQKDRNEYIRYQNVTHLKSDSGFEGRHPENTPPPGTGAGTLPTWVTLAEENPQDDEGDEEEEEEEEEVDELME</sequence>
<keyword evidence="2" id="KW-1185">Reference proteome</keyword>
<evidence type="ECO:0000313" key="2">
    <source>
        <dbReference type="Proteomes" id="UP000308600"/>
    </source>
</evidence>
<dbReference type="EMBL" id="ML209355">
    <property type="protein sequence ID" value="TFK58455.1"/>
    <property type="molecule type" value="Genomic_DNA"/>
</dbReference>
<proteinExistence type="predicted"/>
<gene>
    <name evidence="1" type="ORF">BDN72DRAFT_865914</name>
</gene>